<evidence type="ECO:0000256" key="1">
    <source>
        <dbReference type="ARBA" id="ARBA00004496"/>
    </source>
</evidence>
<keyword evidence="3" id="KW-0902">Two-component regulatory system</keyword>
<evidence type="ECO:0000256" key="5">
    <source>
        <dbReference type="ARBA" id="ARBA00023125"/>
    </source>
</evidence>
<dbReference type="PANTHER" id="PTHR48111">
    <property type="entry name" value="REGULATOR OF RPOS"/>
    <property type="match status" value="1"/>
</dbReference>
<feature type="domain" description="Response regulatory" evidence="9">
    <location>
        <begin position="5"/>
        <end position="118"/>
    </location>
</feature>
<comment type="subcellular location">
    <subcellularLocation>
        <location evidence="1">Cytoplasm</location>
    </subcellularLocation>
</comment>
<gene>
    <name evidence="11" type="ORF">BI350_05930</name>
</gene>
<accession>A0A1D8JEI1</accession>
<dbReference type="AlphaFoldDB" id="A0A1D8JEI1"/>
<sequence length="233" mass="26932">MSNYTIMIIDDESQMRNLVRDFLEREHYKVVEATDGAHALSILQQTKTDLFIVDIMMPFMDGFEFAEKVKRYSTAPIIFLSAKGDEWDKVKGLKLGGDDYIVKPFHPQELLARVESVLRRTYQSIDRTELLRVGPISIDHESHTATVDGEPLSLTLKEYGLLKLFTQNTGRVYSREQLLETVWGENHKSTERTVDTHIKTLRLKLGPYSNFIETVWGIGYRFEVSHEKEESDV</sequence>
<proteinExistence type="predicted"/>
<dbReference type="SMART" id="SM00862">
    <property type="entry name" value="Trans_reg_C"/>
    <property type="match status" value="1"/>
</dbReference>
<evidence type="ECO:0000259" key="9">
    <source>
        <dbReference type="PROSITE" id="PS50110"/>
    </source>
</evidence>
<dbReference type="InterPro" id="IPR001867">
    <property type="entry name" value="OmpR/PhoB-type_DNA-bd"/>
</dbReference>
<dbReference type="EMBL" id="CP017560">
    <property type="protein sequence ID" value="AOV07125.1"/>
    <property type="molecule type" value="Genomic_DNA"/>
</dbReference>
<dbReference type="GO" id="GO:0005829">
    <property type="term" value="C:cytosol"/>
    <property type="evidence" value="ECO:0007669"/>
    <property type="project" value="TreeGrafter"/>
</dbReference>
<feature type="modified residue" description="4-aspartylphosphate" evidence="7">
    <location>
        <position position="54"/>
    </location>
</feature>
<dbReference type="KEGG" id="surl:BI350_05930"/>
<evidence type="ECO:0000256" key="7">
    <source>
        <dbReference type="PROSITE-ProRule" id="PRU00169"/>
    </source>
</evidence>
<dbReference type="GO" id="GO:0006355">
    <property type="term" value="P:regulation of DNA-templated transcription"/>
    <property type="evidence" value="ECO:0007669"/>
    <property type="project" value="InterPro"/>
</dbReference>
<dbReference type="SUPFAM" id="SSF52172">
    <property type="entry name" value="CheY-like"/>
    <property type="match status" value="1"/>
</dbReference>
<dbReference type="SMART" id="SM00448">
    <property type="entry name" value="REC"/>
    <property type="match status" value="1"/>
</dbReference>
<organism evidence="11 12">
    <name type="scientific">Sporosarcina ureilytica</name>
    <dbReference type="NCBI Taxonomy" id="298596"/>
    <lineage>
        <taxon>Bacteria</taxon>
        <taxon>Bacillati</taxon>
        <taxon>Bacillota</taxon>
        <taxon>Bacilli</taxon>
        <taxon>Bacillales</taxon>
        <taxon>Caryophanaceae</taxon>
        <taxon>Sporosarcina</taxon>
    </lineage>
</organism>
<dbReference type="Gene3D" id="1.10.10.10">
    <property type="entry name" value="Winged helix-like DNA-binding domain superfamily/Winged helix DNA-binding domain"/>
    <property type="match status" value="1"/>
</dbReference>
<evidence type="ECO:0000256" key="4">
    <source>
        <dbReference type="ARBA" id="ARBA00023015"/>
    </source>
</evidence>
<evidence type="ECO:0000256" key="2">
    <source>
        <dbReference type="ARBA" id="ARBA00022553"/>
    </source>
</evidence>
<dbReference type="InterPro" id="IPR039420">
    <property type="entry name" value="WalR-like"/>
</dbReference>
<dbReference type="CDD" id="cd00383">
    <property type="entry name" value="trans_reg_C"/>
    <property type="match status" value="1"/>
</dbReference>
<dbReference type="GO" id="GO:0000976">
    <property type="term" value="F:transcription cis-regulatory region binding"/>
    <property type="evidence" value="ECO:0007669"/>
    <property type="project" value="TreeGrafter"/>
</dbReference>
<evidence type="ECO:0000313" key="12">
    <source>
        <dbReference type="Proteomes" id="UP000185746"/>
    </source>
</evidence>
<dbReference type="Proteomes" id="UP000185746">
    <property type="component" value="Chromosome"/>
</dbReference>
<dbReference type="InterPro" id="IPR036388">
    <property type="entry name" value="WH-like_DNA-bd_sf"/>
</dbReference>
<dbReference type="GO" id="GO:0000156">
    <property type="term" value="F:phosphorelay response regulator activity"/>
    <property type="evidence" value="ECO:0007669"/>
    <property type="project" value="TreeGrafter"/>
</dbReference>
<reference evidence="11 12" key="1">
    <citation type="submission" date="2016-09" db="EMBL/GenBank/DDBJ databases">
        <title>Complete genome sequence of the Lysinibacillus sphaericus LMG 22257, a specie of Bacillus with ureolytic activity that can effectively biodeposit calcium carbonate.</title>
        <authorList>
            <person name="Yan W."/>
        </authorList>
    </citation>
    <scope>NUCLEOTIDE SEQUENCE [LARGE SCALE GENOMIC DNA]</scope>
    <source>
        <strain evidence="11 12">LMG 22257</strain>
    </source>
</reference>
<dbReference type="Pfam" id="PF00072">
    <property type="entry name" value="Response_reg"/>
    <property type="match status" value="1"/>
</dbReference>
<dbReference type="Gene3D" id="6.10.250.690">
    <property type="match status" value="1"/>
</dbReference>
<evidence type="ECO:0000313" key="11">
    <source>
        <dbReference type="EMBL" id="AOV07125.1"/>
    </source>
</evidence>
<dbReference type="PROSITE" id="PS50110">
    <property type="entry name" value="RESPONSE_REGULATORY"/>
    <property type="match status" value="1"/>
</dbReference>
<dbReference type="Gene3D" id="3.40.50.2300">
    <property type="match status" value="1"/>
</dbReference>
<evidence type="ECO:0000259" key="10">
    <source>
        <dbReference type="PROSITE" id="PS51755"/>
    </source>
</evidence>
<keyword evidence="6" id="KW-0804">Transcription</keyword>
<dbReference type="InterPro" id="IPR001789">
    <property type="entry name" value="Sig_transdc_resp-reg_receiver"/>
</dbReference>
<keyword evidence="2 7" id="KW-0597">Phosphoprotein</keyword>
<dbReference type="PROSITE" id="PS51755">
    <property type="entry name" value="OMPR_PHOB"/>
    <property type="match status" value="1"/>
</dbReference>
<keyword evidence="4" id="KW-0805">Transcription regulation</keyword>
<keyword evidence="12" id="KW-1185">Reference proteome</keyword>
<evidence type="ECO:0000256" key="8">
    <source>
        <dbReference type="PROSITE-ProRule" id="PRU01091"/>
    </source>
</evidence>
<dbReference type="Pfam" id="PF00486">
    <property type="entry name" value="Trans_reg_C"/>
    <property type="match status" value="1"/>
</dbReference>
<keyword evidence="5 8" id="KW-0238">DNA-binding</keyword>
<evidence type="ECO:0000256" key="6">
    <source>
        <dbReference type="ARBA" id="ARBA00023163"/>
    </source>
</evidence>
<feature type="domain" description="OmpR/PhoB-type" evidence="10">
    <location>
        <begin position="128"/>
        <end position="224"/>
    </location>
</feature>
<dbReference type="FunFam" id="1.10.10.10:FF:000018">
    <property type="entry name" value="DNA-binding response regulator ResD"/>
    <property type="match status" value="1"/>
</dbReference>
<dbReference type="GO" id="GO:0032993">
    <property type="term" value="C:protein-DNA complex"/>
    <property type="evidence" value="ECO:0007669"/>
    <property type="project" value="TreeGrafter"/>
</dbReference>
<name>A0A1D8JEI1_9BACL</name>
<dbReference type="RefSeq" id="WP_075527252.1">
    <property type="nucleotide sequence ID" value="NZ_CP017560.1"/>
</dbReference>
<feature type="DNA-binding region" description="OmpR/PhoB-type" evidence="8">
    <location>
        <begin position="128"/>
        <end position="224"/>
    </location>
</feature>
<dbReference type="PANTHER" id="PTHR48111:SF40">
    <property type="entry name" value="PHOSPHATE REGULON TRANSCRIPTIONAL REGULATORY PROTEIN PHOB"/>
    <property type="match status" value="1"/>
</dbReference>
<evidence type="ECO:0000256" key="3">
    <source>
        <dbReference type="ARBA" id="ARBA00023012"/>
    </source>
</evidence>
<dbReference type="InterPro" id="IPR011006">
    <property type="entry name" value="CheY-like_superfamily"/>
</dbReference>
<protein>
    <submittedName>
        <fullName evidence="11">DNA-binding response regulator</fullName>
    </submittedName>
</protein>